<name>A0ABS8I5W8_9NOSO</name>
<organism evidence="1 2">
    <name type="scientific">Nostoc favosum CHAB5714</name>
    <dbReference type="NCBI Taxonomy" id="2780399"/>
    <lineage>
        <taxon>Bacteria</taxon>
        <taxon>Bacillati</taxon>
        <taxon>Cyanobacteriota</taxon>
        <taxon>Cyanophyceae</taxon>
        <taxon>Nostocales</taxon>
        <taxon>Nostocaceae</taxon>
        <taxon>Nostoc</taxon>
        <taxon>Nostoc favosum</taxon>
    </lineage>
</organism>
<proteinExistence type="predicted"/>
<sequence length="186" mass="21868">MYTWINTLKADKKVLKQYWLTKVLSVYQVLSHLLLGICFSPKQHKIIYLYVKTTTVTNYVKNFSKTLNNYVAASNIFDCNLSYIHIVSKLIACYSPSDRTRLNIFDFAKKTKFRKAEFQQVKIYKIPNNNKTRYKINAAHTEKSILMLFISIVETLLTGKTLISNDVIKWIPSFNWEMNIVLFYLL</sequence>
<reference evidence="1 2" key="1">
    <citation type="journal article" date="2021" name="Microorganisms">
        <title>Genome Evolution of Filamentous Cyanobacterium Nostoc Species: From Facultative Symbiosis to Free Living.</title>
        <authorList>
            <person name="Huo D."/>
            <person name="Li H."/>
            <person name="Cai F."/>
            <person name="Guo X."/>
            <person name="Qiao Z."/>
            <person name="Wang W."/>
            <person name="Yu G."/>
            <person name="Li R."/>
        </authorList>
    </citation>
    <scope>NUCLEOTIDE SEQUENCE [LARGE SCALE GENOMIC DNA]</scope>
    <source>
        <strain evidence="1 2">CHAB 5714</strain>
    </source>
</reference>
<keyword evidence="2" id="KW-1185">Reference proteome</keyword>
<dbReference type="EMBL" id="JAIVFQ010000010">
    <property type="protein sequence ID" value="MCC5599585.1"/>
    <property type="molecule type" value="Genomic_DNA"/>
</dbReference>
<dbReference type="RefSeq" id="WP_229484423.1">
    <property type="nucleotide sequence ID" value="NZ_JAIVFQ010000010.1"/>
</dbReference>
<evidence type="ECO:0000313" key="2">
    <source>
        <dbReference type="Proteomes" id="UP001199525"/>
    </source>
</evidence>
<evidence type="ECO:0000313" key="1">
    <source>
        <dbReference type="EMBL" id="MCC5599585.1"/>
    </source>
</evidence>
<dbReference type="Proteomes" id="UP001199525">
    <property type="component" value="Unassembled WGS sequence"/>
</dbReference>
<gene>
    <name evidence="1" type="ORF">LC586_10200</name>
</gene>
<comment type="caution">
    <text evidence="1">The sequence shown here is derived from an EMBL/GenBank/DDBJ whole genome shotgun (WGS) entry which is preliminary data.</text>
</comment>
<accession>A0ABS8I5W8</accession>
<protein>
    <submittedName>
        <fullName evidence="1">Uncharacterized protein</fullName>
    </submittedName>
</protein>